<dbReference type="InterPro" id="IPR046848">
    <property type="entry name" value="E_motif"/>
</dbReference>
<dbReference type="InterPro" id="IPR046960">
    <property type="entry name" value="PPR_At4g14850-like_plant"/>
</dbReference>
<dbReference type="FunFam" id="1.25.40.10:FF:000073">
    <property type="entry name" value="Pentatricopeptide repeat-containing protein chloroplastic"/>
    <property type="match status" value="1"/>
</dbReference>
<feature type="repeat" description="PPR" evidence="2">
    <location>
        <begin position="383"/>
        <end position="417"/>
    </location>
</feature>
<feature type="repeat" description="PPR" evidence="2">
    <location>
        <begin position="79"/>
        <end position="114"/>
    </location>
</feature>
<name>A0AAV9AGT9_ACOGR</name>
<feature type="repeat" description="PPR" evidence="2">
    <location>
        <begin position="611"/>
        <end position="646"/>
    </location>
</feature>
<dbReference type="FunFam" id="1.25.40.10:FF:000090">
    <property type="entry name" value="Pentatricopeptide repeat-containing protein, chloroplastic"/>
    <property type="match status" value="1"/>
</dbReference>
<dbReference type="Gene3D" id="1.25.40.10">
    <property type="entry name" value="Tetratricopeptide repeat domain"/>
    <property type="match status" value="6"/>
</dbReference>
<evidence type="ECO:0000313" key="4">
    <source>
        <dbReference type="Proteomes" id="UP001179952"/>
    </source>
</evidence>
<feature type="repeat" description="PPR" evidence="2">
    <location>
        <begin position="282"/>
        <end position="316"/>
    </location>
</feature>
<dbReference type="InterPro" id="IPR002885">
    <property type="entry name" value="PPR_rpt"/>
</dbReference>
<reference evidence="3" key="2">
    <citation type="submission" date="2023-06" db="EMBL/GenBank/DDBJ databases">
        <authorList>
            <person name="Ma L."/>
            <person name="Liu K.-W."/>
            <person name="Li Z."/>
            <person name="Hsiao Y.-Y."/>
            <person name="Qi Y."/>
            <person name="Fu T."/>
            <person name="Tang G."/>
            <person name="Zhang D."/>
            <person name="Sun W.-H."/>
            <person name="Liu D.-K."/>
            <person name="Li Y."/>
            <person name="Chen G.-Z."/>
            <person name="Liu X.-D."/>
            <person name="Liao X.-Y."/>
            <person name="Jiang Y.-T."/>
            <person name="Yu X."/>
            <person name="Hao Y."/>
            <person name="Huang J."/>
            <person name="Zhao X.-W."/>
            <person name="Ke S."/>
            <person name="Chen Y.-Y."/>
            <person name="Wu W.-L."/>
            <person name="Hsu J.-L."/>
            <person name="Lin Y.-F."/>
            <person name="Huang M.-D."/>
            <person name="Li C.-Y."/>
            <person name="Huang L."/>
            <person name="Wang Z.-W."/>
            <person name="Zhao X."/>
            <person name="Zhong W.-Y."/>
            <person name="Peng D.-H."/>
            <person name="Ahmad S."/>
            <person name="Lan S."/>
            <person name="Zhang J.-S."/>
            <person name="Tsai W.-C."/>
            <person name="Van De Peer Y."/>
            <person name="Liu Z.-J."/>
        </authorList>
    </citation>
    <scope>NUCLEOTIDE SEQUENCE</scope>
    <source>
        <strain evidence="3">SCP</strain>
        <tissue evidence="3">Leaves</tissue>
    </source>
</reference>
<keyword evidence="1" id="KW-0677">Repeat</keyword>
<dbReference type="Proteomes" id="UP001179952">
    <property type="component" value="Unassembled WGS sequence"/>
</dbReference>
<dbReference type="PANTHER" id="PTHR24015:SF1780">
    <property type="entry name" value="REPEAT SUPERFAMILY PROTEIN, PUTATIVE-RELATED"/>
    <property type="match status" value="1"/>
</dbReference>
<dbReference type="Pfam" id="PF01535">
    <property type="entry name" value="PPR"/>
    <property type="match status" value="3"/>
</dbReference>
<evidence type="ECO:0000256" key="2">
    <source>
        <dbReference type="PROSITE-ProRule" id="PRU00708"/>
    </source>
</evidence>
<reference evidence="3" key="1">
    <citation type="journal article" date="2023" name="Nat. Commun.">
        <title>Diploid and tetraploid genomes of Acorus and the evolution of monocots.</title>
        <authorList>
            <person name="Ma L."/>
            <person name="Liu K.W."/>
            <person name="Li Z."/>
            <person name="Hsiao Y.Y."/>
            <person name="Qi Y."/>
            <person name="Fu T."/>
            <person name="Tang G.D."/>
            <person name="Zhang D."/>
            <person name="Sun W.H."/>
            <person name="Liu D.K."/>
            <person name="Li Y."/>
            <person name="Chen G.Z."/>
            <person name="Liu X.D."/>
            <person name="Liao X.Y."/>
            <person name="Jiang Y.T."/>
            <person name="Yu X."/>
            <person name="Hao Y."/>
            <person name="Huang J."/>
            <person name="Zhao X.W."/>
            <person name="Ke S."/>
            <person name="Chen Y.Y."/>
            <person name="Wu W.L."/>
            <person name="Hsu J.L."/>
            <person name="Lin Y.F."/>
            <person name="Huang M.D."/>
            <person name="Li C.Y."/>
            <person name="Huang L."/>
            <person name="Wang Z.W."/>
            <person name="Zhao X."/>
            <person name="Zhong W.Y."/>
            <person name="Peng D.H."/>
            <person name="Ahmad S."/>
            <person name="Lan S."/>
            <person name="Zhang J.S."/>
            <person name="Tsai W.C."/>
            <person name="Van de Peer Y."/>
            <person name="Liu Z.J."/>
        </authorList>
    </citation>
    <scope>NUCLEOTIDE SEQUENCE</scope>
    <source>
        <strain evidence="3">SCP</strain>
    </source>
</reference>
<dbReference type="PANTHER" id="PTHR24015">
    <property type="entry name" value="OS07G0578800 PROTEIN-RELATED"/>
    <property type="match status" value="1"/>
</dbReference>
<keyword evidence="4" id="KW-1185">Reference proteome</keyword>
<dbReference type="AlphaFoldDB" id="A0AAV9AGT9"/>
<feature type="repeat" description="PPR" evidence="2">
    <location>
        <begin position="180"/>
        <end position="210"/>
    </location>
</feature>
<feature type="repeat" description="PPR" evidence="2">
    <location>
        <begin position="576"/>
        <end position="610"/>
    </location>
</feature>
<dbReference type="GO" id="GO:0009451">
    <property type="term" value="P:RNA modification"/>
    <property type="evidence" value="ECO:0007669"/>
    <property type="project" value="InterPro"/>
</dbReference>
<evidence type="ECO:0000313" key="3">
    <source>
        <dbReference type="EMBL" id="KAK1263167.1"/>
    </source>
</evidence>
<comment type="caution">
    <text evidence="3">The sequence shown here is derived from an EMBL/GenBank/DDBJ whole genome shotgun (WGS) entry which is preliminary data.</text>
</comment>
<dbReference type="PROSITE" id="PS51375">
    <property type="entry name" value="PPR"/>
    <property type="match status" value="6"/>
</dbReference>
<accession>A0AAV9AGT9</accession>
<proteinExistence type="predicted"/>
<organism evidence="3 4">
    <name type="scientific">Acorus gramineus</name>
    <name type="common">Dwarf sweet flag</name>
    <dbReference type="NCBI Taxonomy" id="55184"/>
    <lineage>
        <taxon>Eukaryota</taxon>
        <taxon>Viridiplantae</taxon>
        <taxon>Streptophyta</taxon>
        <taxon>Embryophyta</taxon>
        <taxon>Tracheophyta</taxon>
        <taxon>Spermatophyta</taxon>
        <taxon>Magnoliopsida</taxon>
        <taxon>Liliopsida</taxon>
        <taxon>Acoraceae</taxon>
        <taxon>Acorus</taxon>
    </lineage>
</organism>
<sequence>MFEQMLTMGFRPNVSTFVTVIPICARCGAKHIGRSLHGSAVKSGALSDQSLVSALITMYAAFGDTHVARAMFDELVVKSAVAWNAMISAYARTGDPDECFGVFRSMMVADDVTPNLVTFVSVLPSCCALGFRCAESVHARAIKCRFSRRVHVGTALVAMYSKLGDIEAALRVFRAMPEKNLLSWNSIISGLVRNGLWDAGFAAFHEMRTSPDARPDSVSIVSVLSACARMEDPHLTASVHAFCVKNRLDACVSVSNALLESYVECDRLSISIQLFDQMVARDLISWNTLISGHVKNSGVDAAIALFKRMFHAGIKFDVVTAIGILPCFHGDKELALGMSIHGYSIKTGYASDVSLANALISMYCSCSSVEDAELLFHCIPSKNVISWNSLLTGYRNNNLYNEAAKLFDCMLSENQKPNFVTLLNMSPICKTQLQGKSIHAYAIRTGAVSETGLLTSLMRMYNRFERFDLCRALFNTGDKTNVIVWNALLPAHSNAVLAFDEMRRADVKSDVVTVLELVSACTEIGNLDLVHCVTSYIHRSGFWRSTCIANALTDAYAKLGSISMARAIFEDIETKDTFSWSAMMNGLGIHGDGIAAIDVFERMKSEGVEPDEVTFIGLLSACSHSGLVEEALMLYNSMIEEFDVMPRREHFACMVDLLGRAGRLNDACELVKGLPFRPSPSMLESLLGACRCHGNVELGEEIGRWLVESDGCDAGAYVVLSNVYVGAARWGECSRVRFGMDGRGLRKVAGCSFV</sequence>
<dbReference type="Pfam" id="PF20431">
    <property type="entry name" value="E_motif"/>
    <property type="match status" value="1"/>
</dbReference>
<dbReference type="FunFam" id="1.25.40.10:FF:000381">
    <property type="entry name" value="Pentatricopeptide repeat-containing protein"/>
    <property type="match status" value="1"/>
</dbReference>
<dbReference type="InterPro" id="IPR011990">
    <property type="entry name" value="TPR-like_helical_dom_sf"/>
</dbReference>
<protein>
    <submittedName>
        <fullName evidence="3">Pentatricopeptide repeat-containing protein</fullName>
    </submittedName>
</protein>
<evidence type="ECO:0000256" key="1">
    <source>
        <dbReference type="ARBA" id="ARBA00022737"/>
    </source>
</evidence>
<dbReference type="Pfam" id="PF13041">
    <property type="entry name" value="PPR_2"/>
    <property type="match status" value="4"/>
</dbReference>
<gene>
    <name evidence="3" type="ORF">QJS04_geneDACA021715</name>
</gene>
<dbReference type="NCBIfam" id="TIGR00756">
    <property type="entry name" value="PPR"/>
    <property type="match status" value="5"/>
</dbReference>
<dbReference type="GO" id="GO:0003729">
    <property type="term" value="F:mRNA binding"/>
    <property type="evidence" value="ECO:0007669"/>
    <property type="project" value="UniProtKB-ARBA"/>
</dbReference>
<dbReference type="EMBL" id="JAUJYN010000009">
    <property type="protein sequence ID" value="KAK1263167.1"/>
    <property type="molecule type" value="Genomic_DNA"/>
</dbReference>